<name>W0RAG7_9BACT</name>
<dbReference type="Proteomes" id="UP000019151">
    <property type="component" value="Chromosome"/>
</dbReference>
<feature type="compositionally biased region" description="Low complexity" evidence="1">
    <location>
        <begin position="110"/>
        <end position="126"/>
    </location>
</feature>
<sequence length="319" mass="31631">MIPRIRPPLVGALALLAAAACARQDAAPADSALSRDLTLAADAGRATRTDSLPLPNADTAVALRLPAARPVAATPSPAPTPPTPQAAPTPRRVAAEPTSRPAAPPPSPEPVATAPAAVAASHDSAPVPAPMPTPMHGPAPAAVGHTFAAGTAMVLSTTQPICSTTNKAGDKFVATLREPVAAADGGTLPAGTDVVLELSSIIRGPYDHGRVELAARSIAIEGYLRPIVAEVAWVDGVLERKPLKGPPGSRSDASKVGKGAMTGAILGRVFGGKGAKGTVIGAAAGAAAGAAGARSDTQYEGCLPKGAEVKMRLTGPLAI</sequence>
<evidence type="ECO:0000313" key="4">
    <source>
        <dbReference type="Proteomes" id="UP000019151"/>
    </source>
</evidence>
<keyword evidence="2" id="KW-0732">Signal</keyword>
<dbReference type="RefSeq" id="WP_025409327.1">
    <property type="nucleotide sequence ID" value="NZ_CP007128.1"/>
</dbReference>
<dbReference type="EMBL" id="CP007128">
    <property type="protein sequence ID" value="AHG87771.1"/>
    <property type="molecule type" value="Genomic_DNA"/>
</dbReference>
<evidence type="ECO:0000256" key="1">
    <source>
        <dbReference type="SAM" id="MobiDB-lite"/>
    </source>
</evidence>
<protein>
    <recommendedName>
        <fullName evidence="5">Glycine zipper domain-containing protein</fullName>
    </recommendedName>
</protein>
<keyword evidence="4" id="KW-1185">Reference proteome</keyword>
<feature type="region of interest" description="Disordered" evidence="1">
    <location>
        <begin position="71"/>
        <end position="138"/>
    </location>
</feature>
<evidence type="ECO:0008006" key="5">
    <source>
        <dbReference type="Google" id="ProtNLM"/>
    </source>
</evidence>
<dbReference type="eggNOG" id="ENOG50342TN">
    <property type="taxonomic scope" value="Bacteria"/>
</dbReference>
<dbReference type="AlphaFoldDB" id="W0RAG7"/>
<evidence type="ECO:0000313" key="3">
    <source>
        <dbReference type="EMBL" id="AHG87771.1"/>
    </source>
</evidence>
<dbReference type="KEGG" id="gba:J421_0234"/>
<organism evidence="3 4">
    <name type="scientific">Gemmatirosa kalamazoonensis</name>
    <dbReference type="NCBI Taxonomy" id="861299"/>
    <lineage>
        <taxon>Bacteria</taxon>
        <taxon>Pseudomonadati</taxon>
        <taxon>Gemmatimonadota</taxon>
        <taxon>Gemmatimonadia</taxon>
        <taxon>Gemmatimonadales</taxon>
        <taxon>Gemmatimonadaceae</taxon>
        <taxon>Gemmatirosa</taxon>
    </lineage>
</organism>
<reference evidence="3 4" key="1">
    <citation type="journal article" date="2014" name="Genome Announc.">
        <title>Genome Sequence and Methylome of Soil Bacterium Gemmatirosa kalamazoonensis KBS708T, a Member of the Rarely Cultivated Gemmatimonadetes Phylum.</title>
        <authorList>
            <person name="Debruyn J.M."/>
            <person name="Radosevich M."/>
            <person name="Wommack K.E."/>
            <person name="Polson S.W."/>
            <person name="Hauser L.J."/>
            <person name="Fawaz M.N."/>
            <person name="Korlach J."/>
            <person name="Tsai Y.C."/>
        </authorList>
    </citation>
    <scope>NUCLEOTIDE SEQUENCE [LARGE SCALE GENOMIC DNA]</scope>
    <source>
        <strain evidence="3 4">KBS708</strain>
    </source>
</reference>
<accession>W0RAG7</accession>
<feature type="signal peptide" evidence="2">
    <location>
        <begin position="1"/>
        <end position="22"/>
    </location>
</feature>
<feature type="compositionally biased region" description="Pro residues" evidence="1">
    <location>
        <begin position="76"/>
        <end position="87"/>
    </location>
</feature>
<evidence type="ECO:0000256" key="2">
    <source>
        <dbReference type="SAM" id="SignalP"/>
    </source>
</evidence>
<feature type="compositionally biased region" description="Low complexity" evidence="1">
    <location>
        <begin position="88"/>
        <end position="101"/>
    </location>
</feature>
<dbReference type="InParanoid" id="W0RAG7"/>
<proteinExistence type="predicted"/>
<dbReference type="PROSITE" id="PS51257">
    <property type="entry name" value="PROKAR_LIPOPROTEIN"/>
    <property type="match status" value="1"/>
</dbReference>
<dbReference type="HOGENOM" id="CLU_936140_0_0_0"/>
<dbReference type="PATRIC" id="fig|861299.3.peg.238"/>
<feature type="compositionally biased region" description="Pro residues" evidence="1">
    <location>
        <begin position="127"/>
        <end position="137"/>
    </location>
</feature>
<feature type="chain" id="PRO_5004793962" description="Glycine zipper domain-containing protein" evidence="2">
    <location>
        <begin position="23"/>
        <end position="319"/>
    </location>
</feature>
<dbReference type="STRING" id="861299.J421_0234"/>
<gene>
    <name evidence="3" type="ORF">J421_0234</name>
</gene>